<evidence type="ECO:0000313" key="1">
    <source>
        <dbReference type="EMBL" id="SHH25878.1"/>
    </source>
</evidence>
<dbReference type="Proteomes" id="UP000184471">
    <property type="component" value="Unassembled WGS sequence"/>
</dbReference>
<protein>
    <submittedName>
        <fullName evidence="1">Uncharacterized protein</fullName>
    </submittedName>
</protein>
<name>A0A1M5RIB5_9ACTN</name>
<dbReference type="STRING" id="1070870.SAMN05444351_4373"/>
<accession>A0A1M5RIB5</accession>
<gene>
    <name evidence="1" type="ORF">SAMN05444351_4373</name>
</gene>
<proteinExistence type="predicted"/>
<dbReference type="AlphaFoldDB" id="A0A1M5RIB5"/>
<sequence length="45" mass="5187">MRVEERPLIHWVPVTGRDGRRHMEMRWDAAALGVPAPAHDLRKTA</sequence>
<evidence type="ECO:0000313" key="2">
    <source>
        <dbReference type="Proteomes" id="UP000184471"/>
    </source>
</evidence>
<dbReference type="EMBL" id="FQVX01000006">
    <property type="protein sequence ID" value="SHH25878.1"/>
    <property type="molecule type" value="Genomic_DNA"/>
</dbReference>
<keyword evidence="2" id="KW-1185">Reference proteome</keyword>
<reference evidence="1 2" key="1">
    <citation type="submission" date="2016-11" db="EMBL/GenBank/DDBJ databases">
        <authorList>
            <person name="Jaros S."/>
            <person name="Januszkiewicz K."/>
            <person name="Wedrychowicz H."/>
        </authorList>
    </citation>
    <scope>NUCLEOTIDE SEQUENCE [LARGE SCALE GENOMIC DNA]</scope>
    <source>
        <strain evidence="1 2">DSM 45408</strain>
    </source>
</reference>
<organism evidence="1 2">
    <name type="scientific">Geodermatophilus nigrescens</name>
    <dbReference type="NCBI Taxonomy" id="1070870"/>
    <lineage>
        <taxon>Bacteria</taxon>
        <taxon>Bacillati</taxon>
        <taxon>Actinomycetota</taxon>
        <taxon>Actinomycetes</taxon>
        <taxon>Geodermatophilales</taxon>
        <taxon>Geodermatophilaceae</taxon>
        <taxon>Geodermatophilus</taxon>
    </lineage>
</organism>